<name>A0A1T4KNE1_9FIRM</name>
<sequence>MKIKFLKLVIAFVFIIPLSSCSTKQKEVYIGVSFGVGEAIRWEKEKGYMEEAANKLGIKIETRLNKTDTPLTQTEDCIEMIDSGIDVLILIPRDAFNVDEILDYAKKKNVPVISYARTIMNNPIDLIVGYDSNRIGQSMGQYLSETAYQGDYILLSGDPNDNNALDLYNGAMRYLEPIKDNINIILDTSVPNWSADEAKTLVRDAIISNHGNVDAILAPNDKIAGACAEVIKEFNMDHPVIITGMDADLDAIKRIVNGEQNMTLSLDLKELANVAIQEAYNIATGNPTTVNSEVDTGYTKVINAHLIAGKVIVKENIDKEIIEAGIYTHAEVYGN</sequence>
<evidence type="ECO:0000313" key="5">
    <source>
        <dbReference type="Proteomes" id="UP000243297"/>
    </source>
</evidence>
<dbReference type="GO" id="GO:0030246">
    <property type="term" value="F:carbohydrate binding"/>
    <property type="evidence" value="ECO:0007669"/>
    <property type="project" value="TreeGrafter"/>
</dbReference>
<dbReference type="Pfam" id="PF13407">
    <property type="entry name" value="Peripla_BP_4"/>
    <property type="match status" value="1"/>
</dbReference>
<evidence type="ECO:0000313" key="4">
    <source>
        <dbReference type="EMBL" id="SJZ43919.1"/>
    </source>
</evidence>
<organism evidence="4 5">
    <name type="scientific">Anaerorhabdus furcosa</name>
    <dbReference type="NCBI Taxonomy" id="118967"/>
    <lineage>
        <taxon>Bacteria</taxon>
        <taxon>Bacillati</taxon>
        <taxon>Bacillota</taxon>
        <taxon>Erysipelotrichia</taxon>
        <taxon>Erysipelotrichales</taxon>
        <taxon>Erysipelotrichaceae</taxon>
        <taxon>Anaerorhabdus</taxon>
    </lineage>
</organism>
<dbReference type="AlphaFoldDB" id="A0A1T4KNE1"/>
<dbReference type="Proteomes" id="UP000243297">
    <property type="component" value="Unassembled WGS sequence"/>
</dbReference>
<dbReference type="RefSeq" id="WP_078711049.1">
    <property type="nucleotide sequence ID" value="NZ_FUWY01000001.1"/>
</dbReference>
<gene>
    <name evidence="4" type="ORF">SAMN02745191_0624</name>
</gene>
<dbReference type="InterPro" id="IPR028082">
    <property type="entry name" value="Peripla_BP_I"/>
</dbReference>
<dbReference type="PANTHER" id="PTHR30036:SF1">
    <property type="entry name" value="D-XYLOSE-BINDING PERIPLASMIC PROTEIN"/>
    <property type="match status" value="1"/>
</dbReference>
<reference evidence="5" key="1">
    <citation type="submission" date="2017-02" db="EMBL/GenBank/DDBJ databases">
        <authorList>
            <person name="Varghese N."/>
            <person name="Submissions S."/>
        </authorList>
    </citation>
    <scope>NUCLEOTIDE SEQUENCE [LARGE SCALE GENOMIC DNA]</scope>
    <source>
        <strain evidence="5">ATCC 25662</strain>
    </source>
</reference>
<dbReference type="SUPFAM" id="SSF53822">
    <property type="entry name" value="Periplasmic binding protein-like I"/>
    <property type="match status" value="1"/>
</dbReference>
<feature type="domain" description="Periplasmic binding protein" evidence="3">
    <location>
        <begin position="42"/>
        <end position="286"/>
    </location>
</feature>
<proteinExistence type="predicted"/>
<dbReference type="OrthoDB" id="358279at2"/>
<dbReference type="InterPro" id="IPR050555">
    <property type="entry name" value="Bact_Solute-Bind_Prot2"/>
</dbReference>
<evidence type="ECO:0000259" key="3">
    <source>
        <dbReference type="Pfam" id="PF13407"/>
    </source>
</evidence>
<keyword evidence="2" id="KW-0732">Signal</keyword>
<evidence type="ECO:0000256" key="1">
    <source>
        <dbReference type="ARBA" id="ARBA00004196"/>
    </source>
</evidence>
<dbReference type="GO" id="GO:0030288">
    <property type="term" value="C:outer membrane-bounded periplasmic space"/>
    <property type="evidence" value="ECO:0007669"/>
    <property type="project" value="TreeGrafter"/>
</dbReference>
<evidence type="ECO:0000256" key="2">
    <source>
        <dbReference type="ARBA" id="ARBA00022729"/>
    </source>
</evidence>
<dbReference type="InterPro" id="IPR025997">
    <property type="entry name" value="SBP_2_dom"/>
</dbReference>
<dbReference type="CDD" id="cd19992">
    <property type="entry name" value="PBP1_ABC_xylose_binding-like"/>
    <property type="match status" value="1"/>
</dbReference>
<accession>A0A1T4KNE1</accession>
<dbReference type="PANTHER" id="PTHR30036">
    <property type="entry name" value="D-XYLOSE-BINDING PERIPLASMIC PROTEIN"/>
    <property type="match status" value="1"/>
</dbReference>
<dbReference type="EMBL" id="FUWY01000001">
    <property type="protein sequence ID" value="SJZ43919.1"/>
    <property type="molecule type" value="Genomic_DNA"/>
</dbReference>
<comment type="subcellular location">
    <subcellularLocation>
        <location evidence="1">Cell envelope</location>
    </subcellularLocation>
</comment>
<protein>
    <submittedName>
        <fullName evidence="4">D-xylose transport system substrate-binding protein</fullName>
    </submittedName>
</protein>
<keyword evidence="5" id="KW-1185">Reference proteome</keyword>
<dbReference type="STRING" id="118967.SAMN02745191_0624"/>
<dbReference type="Gene3D" id="3.40.50.2300">
    <property type="match status" value="2"/>
</dbReference>